<comment type="similarity">
    <text evidence="2">Belongs to the PpiC/parvulin rotamase family.</text>
</comment>
<dbReference type="Proteomes" id="UP000282125">
    <property type="component" value="Unassembled WGS sequence"/>
</dbReference>
<evidence type="ECO:0000256" key="2">
    <source>
        <dbReference type="ARBA" id="ARBA00007656"/>
    </source>
</evidence>
<dbReference type="InterPro" id="IPR050245">
    <property type="entry name" value="PrsA_foldase"/>
</dbReference>
<dbReference type="SUPFAM" id="SSF54534">
    <property type="entry name" value="FKBP-like"/>
    <property type="match status" value="1"/>
</dbReference>
<dbReference type="InterPro" id="IPR046357">
    <property type="entry name" value="PPIase_dom_sf"/>
</dbReference>
<evidence type="ECO:0000256" key="1">
    <source>
        <dbReference type="ARBA" id="ARBA00000971"/>
    </source>
</evidence>
<keyword evidence="9" id="KW-0732">Signal</keyword>
<evidence type="ECO:0000256" key="6">
    <source>
        <dbReference type="ARBA" id="ARBA00030642"/>
    </source>
</evidence>
<comment type="catalytic activity">
    <reaction evidence="1">
        <text>[protein]-peptidylproline (omega=180) = [protein]-peptidylproline (omega=0)</text>
        <dbReference type="Rhea" id="RHEA:16237"/>
        <dbReference type="Rhea" id="RHEA-COMP:10747"/>
        <dbReference type="Rhea" id="RHEA-COMP:10748"/>
        <dbReference type="ChEBI" id="CHEBI:83833"/>
        <dbReference type="ChEBI" id="CHEBI:83834"/>
        <dbReference type="EC" id="5.2.1.8"/>
    </reaction>
</comment>
<protein>
    <recommendedName>
        <fullName evidence="4">Parvulin-like PPIase</fullName>
        <ecNumber evidence="3">5.2.1.8</ecNumber>
    </recommendedName>
    <alternativeName>
        <fullName evidence="6">Peptidyl-prolyl cis-trans isomerase plp</fullName>
    </alternativeName>
    <alternativeName>
        <fullName evidence="7">Rotamase plp</fullName>
    </alternativeName>
</protein>
<evidence type="ECO:0000256" key="4">
    <source>
        <dbReference type="ARBA" id="ARBA00018370"/>
    </source>
</evidence>
<dbReference type="PANTHER" id="PTHR47245">
    <property type="entry name" value="PEPTIDYLPROLYL ISOMERASE"/>
    <property type="match status" value="1"/>
</dbReference>
<dbReference type="OrthoDB" id="14196at2"/>
<proteinExistence type="inferred from homology"/>
<keyword evidence="8 11" id="KW-0413">Isomerase</keyword>
<gene>
    <name evidence="11" type="ORF">EG244_05890</name>
</gene>
<dbReference type="EMBL" id="RRAZ01000006">
    <property type="protein sequence ID" value="RRH76696.1"/>
    <property type="molecule type" value="Genomic_DNA"/>
</dbReference>
<sequence length="278" mass="29974">MKMRACGFALALLATTAALPALAQDASTVVATVNGQEITLGHLSVLRDQLSEQYRQLPDDVLFKGLLDQVIQQTALATEGESLIAKRDELTLENDRRAYLAGLALQTAVKAAVTDEELQKAWDARYKDAAPATEYNASHILVAEEEEAKKLKAELDNGADFAELARAHSTDGSAQGGGSLGWFGLGMMVKPFEDAVLALKAGEISAPVQTQFGWHIVKLNETRQAETPKLEDVKAELTMELEQAAVDDKIKAAEAAAKIERKSDGIDPAILKSDLFKN</sequence>
<dbReference type="InterPro" id="IPR027304">
    <property type="entry name" value="Trigger_fact/SurA_dom_sf"/>
</dbReference>
<dbReference type="InterPro" id="IPR000297">
    <property type="entry name" value="PPIase_PpiC"/>
</dbReference>
<dbReference type="RefSeq" id="WP_124964083.1">
    <property type="nucleotide sequence ID" value="NZ_RRAZ01000006.1"/>
</dbReference>
<dbReference type="Pfam" id="PF13616">
    <property type="entry name" value="Rotamase_3"/>
    <property type="match status" value="1"/>
</dbReference>
<comment type="caution">
    <text evidence="11">The sequence shown here is derived from an EMBL/GenBank/DDBJ whole genome shotgun (WGS) entry which is preliminary data.</text>
</comment>
<feature type="chain" id="PRO_5017971629" description="Parvulin-like PPIase" evidence="9">
    <location>
        <begin position="24"/>
        <end position="278"/>
    </location>
</feature>
<keyword evidence="12" id="KW-1185">Reference proteome</keyword>
<dbReference type="PANTHER" id="PTHR47245:SF2">
    <property type="entry name" value="PEPTIDYL-PROLYL CIS-TRANS ISOMERASE HP_0175-RELATED"/>
    <property type="match status" value="1"/>
</dbReference>
<dbReference type="AlphaFoldDB" id="A0A3P3DSN7"/>
<feature type="signal peptide" evidence="9">
    <location>
        <begin position="1"/>
        <end position="23"/>
    </location>
</feature>
<evidence type="ECO:0000256" key="7">
    <source>
        <dbReference type="ARBA" id="ARBA00031484"/>
    </source>
</evidence>
<dbReference type="SUPFAM" id="SSF109998">
    <property type="entry name" value="Triger factor/SurA peptide-binding domain-like"/>
    <property type="match status" value="1"/>
</dbReference>
<keyword evidence="5 8" id="KW-0697">Rotamase</keyword>
<dbReference type="InterPro" id="IPR023058">
    <property type="entry name" value="PPIase_PpiC_CS"/>
</dbReference>
<evidence type="ECO:0000313" key="12">
    <source>
        <dbReference type="Proteomes" id="UP000282125"/>
    </source>
</evidence>
<reference evidence="11 12" key="1">
    <citation type="submission" date="2018-11" db="EMBL/GenBank/DDBJ databases">
        <title>Gemmobacter sp. nov., YIM 102744-1 draft genome.</title>
        <authorList>
            <person name="Li G."/>
            <person name="Jiang Y."/>
        </authorList>
    </citation>
    <scope>NUCLEOTIDE SEQUENCE [LARGE SCALE GENOMIC DNA]</scope>
    <source>
        <strain evidence="11 12">YIM 102744-1</strain>
    </source>
</reference>
<dbReference type="EC" id="5.2.1.8" evidence="3"/>
<evidence type="ECO:0000259" key="10">
    <source>
        <dbReference type="PROSITE" id="PS50198"/>
    </source>
</evidence>
<dbReference type="Gene3D" id="3.10.50.40">
    <property type="match status" value="1"/>
</dbReference>
<dbReference type="PROSITE" id="PS01096">
    <property type="entry name" value="PPIC_PPIASE_1"/>
    <property type="match status" value="1"/>
</dbReference>
<evidence type="ECO:0000313" key="11">
    <source>
        <dbReference type="EMBL" id="RRH76696.1"/>
    </source>
</evidence>
<accession>A0A3P3DSN7</accession>
<dbReference type="GO" id="GO:0003755">
    <property type="term" value="F:peptidyl-prolyl cis-trans isomerase activity"/>
    <property type="evidence" value="ECO:0007669"/>
    <property type="project" value="UniProtKB-KW"/>
</dbReference>
<evidence type="ECO:0000256" key="5">
    <source>
        <dbReference type="ARBA" id="ARBA00023110"/>
    </source>
</evidence>
<evidence type="ECO:0000256" key="9">
    <source>
        <dbReference type="SAM" id="SignalP"/>
    </source>
</evidence>
<name>A0A3P3DSN7_9RHOB</name>
<feature type="domain" description="PpiC" evidence="10">
    <location>
        <begin position="132"/>
        <end position="221"/>
    </location>
</feature>
<dbReference type="PROSITE" id="PS50198">
    <property type="entry name" value="PPIC_PPIASE_2"/>
    <property type="match status" value="1"/>
</dbReference>
<evidence type="ECO:0000256" key="3">
    <source>
        <dbReference type="ARBA" id="ARBA00013194"/>
    </source>
</evidence>
<evidence type="ECO:0000256" key="8">
    <source>
        <dbReference type="PROSITE-ProRule" id="PRU00278"/>
    </source>
</evidence>
<organism evidence="11 12">
    <name type="scientific">Falsigemmobacter faecalis</name>
    <dbReference type="NCBI Taxonomy" id="2488730"/>
    <lineage>
        <taxon>Bacteria</taxon>
        <taxon>Pseudomonadati</taxon>
        <taxon>Pseudomonadota</taxon>
        <taxon>Alphaproteobacteria</taxon>
        <taxon>Rhodobacterales</taxon>
        <taxon>Paracoccaceae</taxon>
        <taxon>Falsigemmobacter</taxon>
    </lineage>
</organism>